<dbReference type="Gene3D" id="1.10.10.970">
    <property type="entry name" value="RNA 2'-phosphotransferase, Tpt1/KptA family, N-terminal domain"/>
    <property type="match status" value="1"/>
</dbReference>
<reference evidence="7" key="1">
    <citation type="journal article" date="2019" name="Int. J. Syst. Evol. Microbiol.">
        <title>The Global Catalogue of Microorganisms (GCM) 10K type strain sequencing project: providing services to taxonomists for standard genome sequencing and annotation.</title>
        <authorList>
            <consortium name="The Broad Institute Genomics Platform"/>
            <consortium name="The Broad Institute Genome Sequencing Center for Infectious Disease"/>
            <person name="Wu L."/>
            <person name="Ma J."/>
        </authorList>
    </citation>
    <scope>NUCLEOTIDE SEQUENCE [LARGE SCALE GENOMIC DNA]</scope>
    <source>
        <strain evidence="7">JCM 18304</strain>
    </source>
</reference>
<dbReference type="Gene3D" id="3.20.170.30">
    <property type="match status" value="1"/>
</dbReference>
<organism evidence="6 7">
    <name type="scientific">Rugosimonospora acidiphila</name>
    <dbReference type="NCBI Taxonomy" id="556531"/>
    <lineage>
        <taxon>Bacteria</taxon>
        <taxon>Bacillati</taxon>
        <taxon>Actinomycetota</taxon>
        <taxon>Actinomycetes</taxon>
        <taxon>Micromonosporales</taxon>
        <taxon>Micromonosporaceae</taxon>
        <taxon>Rugosimonospora</taxon>
    </lineage>
</organism>
<dbReference type="EC" id="2.7.1.-" evidence="5"/>
<sequence length="181" mass="19146">MTPPSVADSRFLAYVLRHDPGAIGVTLDGAGWIDVDVLLAALARRGRPLTRAGLDMLVAGSDKRRFELRGGRIRAAQGHSIPVELGLAAQAPPPVLFHGTVARVLPGIFAEGLRPGRRTHVHLSGDARTAAAVGARRGDPVVLRVDAAGAHRDGHAFYLAANGVWLTDRVPAHRIGRDHGP</sequence>
<proteinExistence type="inferred from homology"/>
<dbReference type="PANTHER" id="PTHR12684:SF2">
    <property type="entry name" value="TRNA 2'-PHOSPHOTRANSFERASE 1"/>
    <property type="match status" value="1"/>
</dbReference>
<dbReference type="Proteomes" id="UP001501570">
    <property type="component" value="Unassembled WGS sequence"/>
</dbReference>
<evidence type="ECO:0000256" key="2">
    <source>
        <dbReference type="ARBA" id="ARBA00022679"/>
    </source>
</evidence>
<name>A0ABP9SSZ4_9ACTN</name>
<evidence type="ECO:0000256" key="1">
    <source>
        <dbReference type="ARBA" id="ARBA00009836"/>
    </source>
</evidence>
<dbReference type="InterPro" id="IPR022928">
    <property type="entry name" value="RNA_2'-PTrans_KptA"/>
</dbReference>
<dbReference type="InterPro" id="IPR042080">
    <property type="entry name" value="RNA_2'-PTrans_N"/>
</dbReference>
<keyword evidence="7" id="KW-1185">Reference proteome</keyword>
<keyword evidence="2 5" id="KW-0808">Transferase</keyword>
<evidence type="ECO:0000313" key="7">
    <source>
        <dbReference type="Proteomes" id="UP001501570"/>
    </source>
</evidence>
<evidence type="ECO:0000256" key="5">
    <source>
        <dbReference type="HAMAP-Rule" id="MF_00299"/>
    </source>
</evidence>
<dbReference type="Pfam" id="PF01885">
    <property type="entry name" value="PTS_2-RNA"/>
    <property type="match status" value="1"/>
</dbReference>
<evidence type="ECO:0000256" key="4">
    <source>
        <dbReference type="ARBA" id="ARBA00025212"/>
    </source>
</evidence>
<dbReference type="RefSeq" id="WP_345639349.1">
    <property type="nucleotide sequence ID" value="NZ_BAABJQ010000061.1"/>
</dbReference>
<evidence type="ECO:0000313" key="6">
    <source>
        <dbReference type="EMBL" id="GAA5202264.1"/>
    </source>
</evidence>
<gene>
    <name evidence="5" type="primary">kptA</name>
    <name evidence="6" type="ORF">GCM10023322_83850</name>
</gene>
<comment type="function">
    <text evidence="4 5">Removes the 2'-phosphate from RNA via an intermediate in which the phosphate is ADP-ribosylated by NAD followed by a presumed transesterification to release the RNA and generate ADP-ribose 1''-2''-cyclic phosphate (APPR&gt;P). May function as an ADP-ribosylase.</text>
</comment>
<keyword evidence="3 5" id="KW-0520">NAD</keyword>
<dbReference type="HAMAP" id="MF_00299">
    <property type="entry name" value="KptA"/>
    <property type="match status" value="1"/>
</dbReference>
<dbReference type="PANTHER" id="PTHR12684">
    <property type="entry name" value="PUTATIVE PHOSPHOTRANSFERASE"/>
    <property type="match status" value="1"/>
</dbReference>
<evidence type="ECO:0000256" key="3">
    <source>
        <dbReference type="ARBA" id="ARBA00023027"/>
    </source>
</evidence>
<accession>A0ABP9SSZ4</accession>
<dbReference type="InterPro" id="IPR042081">
    <property type="entry name" value="RNA_2'-PTrans_C"/>
</dbReference>
<dbReference type="InterPro" id="IPR002745">
    <property type="entry name" value="Ptrans_KptA/Tpt1"/>
</dbReference>
<dbReference type="EMBL" id="BAABJQ010000061">
    <property type="protein sequence ID" value="GAA5202264.1"/>
    <property type="molecule type" value="Genomic_DNA"/>
</dbReference>
<comment type="similarity">
    <text evidence="1 5">Belongs to the KptA/TPT1 family.</text>
</comment>
<comment type="caution">
    <text evidence="6">The sequence shown here is derived from an EMBL/GenBank/DDBJ whole genome shotgun (WGS) entry which is preliminary data.</text>
</comment>
<dbReference type="SUPFAM" id="SSF56399">
    <property type="entry name" value="ADP-ribosylation"/>
    <property type="match status" value="1"/>
</dbReference>
<protein>
    <recommendedName>
        <fullName evidence="5">Probable RNA 2'-phosphotransferase</fullName>
        <ecNumber evidence="5">2.7.1.-</ecNumber>
    </recommendedName>
</protein>